<dbReference type="InParanoid" id="C3ZWJ9"/>
<keyword evidence="2" id="KW-0175">Coiled coil</keyword>
<feature type="region of interest" description="Disordered" evidence="3">
    <location>
        <begin position="140"/>
        <end position="199"/>
    </location>
</feature>
<reference evidence="4" key="1">
    <citation type="journal article" date="2008" name="Nature">
        <title>The amphioxus genome and the evolution of the chordate karyotype.</title>
        <authorList>
            <consortium name="US DOE Joint Genome Institute (JGI-PGF)"/>
            <person name="Putnam N.H."/>
            <person name="Butts T."/>
            <person name="Ferrier D.E.K."/>
            <person name="Furlong R.F."/>
            <person name="Hellsten U."/>
            <person name="Kawashima T."/>
            <person name="Robinson-Rechavi M."/>
            <person name="Shoguchi E."/>
            <person name="Terry A."/>
            <person name="Yu J.-K."/>
            <person name="Benito-Gutierrez E.L."/>
            <person name="Dubchak I."/>
            <person name="Garcia-Fernandez J."/>
            <person name="Gibson-Brown J.J."/>
            <person name="Grigoriev I.V."/>
            <person name="Horton A.C."/>
            <person name="de Jong P.J."/>
            <person name="Jurka J."/>
            <person name="Kapitonov V.V."/>
            <person name="Kohara Y."/>
            <person name="Kuroki Y."/>
            <person name="Lindquist E."/>
            <person name="Lucas S."/>
            <person name="Osoegawa K."/>
            <person name="Pennacchio L.A."/>
            <person name="Salamov A.A."/>
            <person name="Satou Y."/>
            <person name="Sauka-Spengler T."/>
            <person name="Schmutz J."/>
            <person name="Shin-I T."/>
            <person name="Toyoda A."/>
            <person name="Bronner-Fraser M."/>
            <person name="Fujiyama A."/>
            <person name="Holland L.Z."/>
            <person name="Holland P.W.H."/>
            <person name="Satoh N."/>
            <person name="Rokhsar D.S."/>
        </authorList>
    </citation>
    <scope>NUCLEOTIDE SEQUENCE [LARGE SCALE GENOMIC DNA]</scope>
    <source>
        <strain evidence="4">S238N-H82</strain>
        <tissue evidence="4">Testes</tissue>
    </source>
</reference>
<keyword evidence="1" id="KW-0430">Lectin</keyword>
<gene>
    <name evidence="4" type="ORF">BRAFLDRAFT_102976</name>
</gene>
<dbReference type="PANTHER" id="PTHR22799:SF6">
    <property type="entry name" value="C-TYPE LECTIN DOMAIN FAMILY 4 MEMBER M-LIKE"/>
    <property type="match status" value="1"/>
</dbReference>
<feature type="compositionally biased region" description="Polar residues" evidence="3">
    <location>
        <begin position="61"/>
        <end position="73"/>
    </location>
</feature>
<dbReference type="PANTHER" id="PTHR22799">
    <property type="entry name" value="TETRANECTIN-RELATED"/>
    <property type="match status" value="1"/>
</dbReference>
<feature type="region of interest" description="Disordered" evidence="3">
    <location>
        <begin position="17"/>
        <end position="90"/>
    </location>
</feature>
<feature type="coiled-coil region" evidence="2">
    <location>
        <begin position="285"/>
        <end position="326"/>
    </location>
</feature>
<dbReference type="InterPro" id="IPR051663">
    <property type="entry name" value="CLec_Tetranectin-domain"/>
</dbReference>
<sequence length="335" mass="36120">MQARRENTVRAVQRMASSLVYGNSEEEKESVSKMYQTGVQPEKLHTKGDTTGGTSACIPDSTPNQPAGTSPNVSLPLKGENTRPGADTRAEVVTTGLINPGYENNVPRGAAYPGYENNVPRGAAHQVKEERVYHSIDDDDLTSSLRGAGQQEAEQNESLPPHPPPVHPPPVQPPPVHQGRSCGRVRHGNGASEEEQEASSHFYADAGAAHTSADRTYPGGALSRRALCSFICSHRNSMAAVITLLTSLVAVGLALMSSLNKQDVSPVSTDAQSEFYNISRLSTAIDALKSDLDNISRLSNALKRDLDSERNRTSALEQRLHEMSKTQNKLISVEC</sequence>
<evidence type="ECO:0000313" key="4">
    <source>
        <dbReference type="EMBL" id="EEN43068.1"/>
    </source>
</evidence>
<evidence type="ECO:0000256" key="2">
    <source>
        <dbReference type="SAM" id="Coils"/>
    </source>
</evidence>
<dbReference type="EMBL" id="GG666700">
    <property type="protein sequence ID" value="EEN43068.1"/>
    <property type="molecule type" value="Genomic_DNA"/>
</dbReference>
<evidence type="ECO:0000256" key="3">
    <source>
        <dbReference type="SAM" id="MobiDB-lite"/>
    </source>
</evidence>
<dbReference type="GO" id="GO:0030246">
    <property type="term" value="F:carbohydrate binding"/>
    <property type="evidence" value="ECO:0007669"/>
    <property type="project" value="UniProtKB-KW"/>
</dbReference>
<organism>
    <name type="scientific">Branchiostoma floridae</name>
    <name type="common">Florida lancelet</name>
    <name type="synonym">Amphioxus</name>
    <dbReference type="NCBI Taxonomy" id="7739"/>
    <lineage>
        <taxon>Eukaryota</taxon>
        <taxon>Metazoa</taxon>
        <taxon>Chordata</taxon>
        <taxon>Cephalochordata</taxon>
        <taxon>Leptocardii</taxon>
        <taxon>Amphioxiformes</taxon>
        <taxon>Branchiostomatidae</taxon>
        <taxon>Branchiostoma</taxon>
    </lineage>
</organism>
<proteinExistence type="predicted"/>
<feature type="compositionally biased region" description="Pro residues" evidence="3">
    <location>
        <begin position="160"/>
        <end position="176"/>
    </location>
</feature>
<name>C3ZWJ9_BRAFL</name>
<accession>C3ZWJ9</accession>
<protein>
    <submittedName>
        <fullName evidence="4">Uncharacterized protein</fullName>
    </submittedName>
</protein>
<evidence type="ECO:0000256" key="1">
    <source>
        <dbReference type="ARBA" id="ARBA00022734"/>
    </source>
</evidence>
<dbReference type="AlphaFoldDB" id="C3ZWJ9"/>